<accession>A0ABW8VBB9</accession>
<dbReference type="SUPFAM" id="SSF51735">
    <property type="entry name" value="NAD(P)-binding Rossmann-fold domains"/>
    <property type="match status" value="1"/>
</dbReference>
<dbReference type="Gene3D" id="3.40.50.720">
    <property type="entry name" value="NAD(P)-binding Rossmann-like Domain"/>
    <property type="match status" value="1"/>
</dbReference>
<evidence type="ECO:0000313" key="2">
    <source>
        <dbReference type="EMBL" id="MFL7902515.1"/>
    </source>
</evidence>
<dbReference type="RefSeq" id="WP_407824451.1">
    <property type="nucleotide sequence ID" value="NZ_JBJLSN010000019.1"/>
</dbReference>
<dbReference type="Pfam" id="PF01370">
    <property type="entry name" value="Epimerase"/>
    <property type="match status" value="1"/>
</dbReference>
<dbReference type="InterPro" id="IPR001509">
    <property type="entry name" value="Epimerase_deHydtase"/>
</dbReference>
<dbReference type="EMBL" id="JBJLSN010000019">
    <property type="protein sequence ID" value="MFL7902515.1"/>
    <property type="molecule type" value="Genomic_DNA"/>
</dbReference>
<evidence type="ECO:0000259" key="1">
    <source>
        <dbReference type="Pfam" id="PF01370"/>
    </source>
</evidence>
<name>A0ABW8VBB9_9PROT</name>
<protein>
    <submittedName>
        <fullName evidence="2">NAD-dependent epimerase/dehydratase family protein</fullName>
    </submittedName>
</protein>
<proteinExistence type="predicted"/>
<evidence type="ECO:0000313" key="3">
    <source>
        <dbReference type="Proteomes" id="UP001628281"/>
    </source>
</evidence>
<comment type="caution">
    <text evidence="2">The sequence shown here is derived from an EMBL/GenBank/DDBJ whole genome shotgun (WGS) entry which is preliminary data.</text>
</comment>
<dbReference type="InterPro" id="IPR036291">
    <property type="entry name" value="NAD(P)-bd_dom_sf"/>
</dbReference>
<feature type="non-terminal residue" evidence="2">
    <location>
        <position position="54"/>
    </location>
</feature>
<sequence>MAHFLVTGGCGFIGSHLADRLIGDGHRVTILDDMSTGRLENKPLLAKLVVGGVG</sequence>
<dbReference type="Proteomes" id="UP001628281">
    <property type="component" value="Unassembled WGS sequence"/>
</dbReference>
<feature type="domain" description="NAD-dependent epimerase/dehydratase" evidence="1">
    <location>
        <begin position="5"/>
        <end position="39"/>
    </location>
</feature>
<keyword evidence="3" id="KW-1185">Reference proteome</keyword>
<gene>
    <name evidence="2" type="ORF">ACJ41P_15375</name>
</gene>
<reference evidence="2 3" key="1">
    <citation type="submission" date="2024-11" db="EMBL/GenBank/DDBJ databases">
        <title>Draft genome sequences of two bacteria associated to sugarcane roots in Colombia.</title>
        <authorList>
            <person name="Pardo-Diaz S."/>
            <person name="Masmela-Mendoza J."/>
            <person name="Delgadillo-Duran P."/>
            <person name="Bautista E.J."/>
            <person name="Rojas-Tapias D.F."/>
        </authorList>
    </citation>
    <scope>NUCLEOTIDE SEQUENCE [LARGE SCALE GENOMIC DNA]</scope>
    <source>
        <strain evidence="2 3">Ap18</strain>
    </source>
</reference>
<organism evidence="2 3">
    <name type="scientific">Azospirillum argentinense</name>
    <dbReference type="NCBI Taxonomy" id="2970906"/>
    <lineage>
        <taxon>Bacteria</taxon>
        <taxon>Pseudomonadati</taxon>
        <taxon>Pseudomonadota</taxon>
        <taxon>Alphaproteobacteria</taxon>
        <taxon>Rhodospirillales</taxon>
        <taxon>Azospirillaceae</taxon>
        <taxon>Azospirillum</taxon>
    </lineage>
</organism>